<protein>
    <recommendedName>
        <fullName evidence="8">Lipoprotein</fullName>
    </recommendedName>
</protein>
<dbReference type="Proteomes" id="UP000272010">
    <property type="component" value="Chromosome"/>
</dbReference>
<keyword evidence="5" id="KW-1185">Reference proteome</keyword>
<dbReference type="Proteomes" id="UP000324507">
    <property type="component" value="Chromosome"/>
</dbReference>
<dbReference type="eggNOG" id="ENOG50313B5">
    <property type="taxonomic scope" value="Bacteria"/>
</dbReference>
<dbReference type="EMBL" id="CP020442">
    <property type="protein sequence ID" value="ARC37584.1"/>
    <property type="molecule type" value="Genomic_DNA"/>
</dbReference>
<keyword evidence="1" id="KW-0732">Signal</keyword>
<evidence type="ECO:0000313" key="5">
    <source>
        <dbReference type="Proteomes" id="UP000191257"/>
    </source>
</evidence>
<reference evidence="3" key="3">
    <citation type="journal article" date="2018" name="Front. Microbiol.">
        <title>Genome Structure of the Opportunistic Pathogen Paracoccus yeei (Alphaproteobacteria) and Identification of Putative Virulence Factors.</title>
        <authorList>
            <person name="Lasek R."/>
            <person name="Szuplewska M."/>
            <person name="Mitura M."/>
            <person name="Decewicz P."/>
            <person name="Chmielowska C."/>
            <person name="Pawlot A."/>
            <person name="Sentkowska D."/>
            <person name="Czarnecki J."/>
            <person name="Bartosik D."/>
        </authorList>
    </citation>
    <scope>NUCLEOTIDE SEQUENCE</scope>
    <source>
        <strain evidence="3">CCUG 32053</strain>
    </source>
</reference>
<dbReference type="EMBL" id="CP031078">
    <property type="protein sequence ID" value="AYF00512.1"/>
    <property type="molecule type" value="Genomic_DNA"/>
</dbReference>
<dbReference type="RefSeq" id="WP_028718200.1">
    <property type="nucleotide sequence ID" value="NZ_CALTWI010000017.1"/>
</dbReference>
<organism evidence="2 5">
    <name type="scientific">Paracoccus yeei</name>
    <dbReference type="NCBI Taxonomy" id="147645"/>
    <lineage>
        <taxon>Bacteria</taxon>
        <taxon>Pseudomonadati</taxon>
        <taxon>Pseudomonadota</taxon>
        <taxon>Alphaproteobacteria</taxon>
        <taxon>Rhodobacterales</taxon>
        <taxon>Paracoccaceae</taxon>
        <taxon>Paracoccus</taxon>
    </lineage>
</organism>
<dbReference type="Proteomes" id="UP000191257">
    <property type="component" value="Chromosome"/>
</dbReference>
<evidence type="ECO:0000256" key="1">
    <source>
        <dbReference type="SAM" id="SignalP"/>
    </source>
</evidence>
<dbReference type="AlphaFoldDB" id="A0A1V0GUN9"/>
<feature type="chain" id="PRO_5041531001" description="Lipoprotein" evidence="1">
    <location>
        <begin position="25"/>
        <end position="261"/>
    </location>
</feature>
<proteinExistence type="predicted"/>
<evidence type="ECO:0000313" key="2">
    <source>
        <dbReference type="EMBL" id="ARC37584.1"/>
    </source>
</evidence>
<dbReference type="OrthoDB" id="7860885at2"/>
<evidence type="ECO:0000313" key="3">
    <source>
        <dbReference type="EMBL" id="AYF00512.1"/>
    </source>
</evidence>
<reference evidence="2" key="2">
    <citation type="submission" date="2017-12" db="EMBL/GenBank/DDBJ databases">
        <title>FDA dAtabase for Regulatory Grade micrObial Sequences (FDA-ARGOS): Supporting development and validation of Infectious Disease Dx tests.</title>
        <authorList>
            <person name="Campos J."/>
            <person name="Goldberg B."/>
            <person name="Tallon L."/>
            <person name="Sadzewicz L."/>
            <person name="Sengamalay N."/>
            <person name="Ott S."/>
            <person name="Godinez A."/>
            <person name="Nagaraj S."/>
            <person name="Vyas G."/>
            <person name="Aluvathingal J."/>
            <person name="Nadendla S."/>
            <person name="Geyer C."/>
            <person name="Nandy P."/>
            <person name="Hobson J."/>
            <person name="Sichtig H."/>
        </authorList>
    </citation>
    <scope>NUCLEOTIDE SEQUENCE</scope>
    <source>
        <strain evidence="2">FDAARGOS_252</strain>
    </source>
</reference>
<feature type="signal peptide" evidence="1">
    <location>
        <begin position="1"/>
        <end position="24"/>
    </location>
</feature>
<evidence type="ECO:0000313" key="7">
    <source>
        <dbReference type="Proteomes" id="UP000324507"/>
    </source>
</evidence>
<dbReference type="EMBL" id="CP044081">
    <property type="protein sequence ID" value="QEU08267.1"/>
    <property type="molecule type" value="Genomic_DNA"/>
</dbReference>
<name>A0A1V0GUN9_9RHOB</name>
<evidence type="ECO:0000313" key="6">
    <source>
        <dbReference type="Proteomes" id="UP000272010"/>
    </source>
</evidence>
<reference evidence="4 7" key="5">
    <citation type="submission" date="2019-09" db="EMBL/GenBank/DDBJ databases">
        <title>FDA dAtabase for Regulatory Grade micrObial Sequences (FDA-ARGOS): Supporting development and validation of Infectious Disease Dx tests.</title>
        <authorList>
            <person name="Sciortino C."/>
            <person name="Tallon L."/>
            <person name="Sadzewicz L."/>
            <person name="Vavikolanu K."/>
            <person name="Mehta A."/>
            <person name="Aluvathingal J."/>
            <person name="Nadendla S."/>
            <person name="Nandy P."/>
            <person name="Geyer C."/>
            <person name="Yan Y."/>
            <person name="Sichtig H."/>
        </authorList>
    </citation>
    <scope>NUCLEOTIDE SEQUENCE [LARGE SCALE GENOMIC DNA]</scope>
    <source>
        <strain evidence="4 7">FDAARGOS_643</strain>
    </source>
</reference>
<reference evidence="6" key="4">
    <citation type="submission" date="2018-07" db="EMBL/GenBank/DDBJ databases">
        <title>Genome Structure of the Opportunistic Pathogen Paracoccus yeei (Alphaproteobacteria) and Identification of Putative Virulence Factors.</title>
        <authorList>
            <person name="Lasek R."/>
            <person name="Szuplewska M."/>
            <person name="Mitura M."/>
            <person name="Decewicz P."/>
            <person name="Chmielowska C."/>
            <person name="Pawlot A."/>
            <person name="Sentkowska D."/>
            <person name="Czarnecki J."/>
            <person name="Bartosik D."/>
        </authorList>
    </citation>
    <scope>NUCLEOTIDE SEQUENCE [LARGE SCALE GENOMIC DNA]</scope>
    <source>
        <strain evidence="6">CCUG 32053</strain>
    </source>
</reference>
<dbReference type="STRING" id="147645.A6J80_15495"/>
<gene>
    <name evidence="2" type="ORF">A6J80_15495</name>
    <name evidence="4" type="ORF">FOB51_09765</name>
    <name evidence="3" type="ORF">PY32053_00838</name>
</gene>
<dbReference type="PROSITE" id="PS51257">
    <property type="entry name" value="PROKAR_LIPOPROTEIN"/>
    <property type="match status" value="1"/>
</dbReference>
<accession>A0A1V0GUN9</accession>
<evidence type="ECO:0000313" key="4">
    <source>
        <dbReference type="EMBL" id="QEU08267.1"/>
    </source>
</evidence>
<reference evidence="5" key="1">
    <citation type="submission" date="2017-03" db="EMBL/GenBank/DDBJ databases">
        <title>FDA dAtabase for Regulatory Grade micrObial Sequences (FDA-ARGOS): Supporting development and validation of Infectious Disease Dx tests.</title>
        <authorList>
            <person name="Minogue T."/>
            <person name="Wolcott M."/>
            <person name="Wasieloski L."/>
            <person name="Aguilar W."/>
            <person name="Moore D."/>
            <person name="Tallon L."/>
            <person name="Sadzewicz L."/>
            <person name="Sengamalay N."/>
            <person name="Ott S."/>
            <person name="Godinez A."/>
            <person name="Nagaraj S."/>
            <person name="Nadendla S."/>
            <person name="Geyer C."/>
            <person name="Sichtig H."/>
        </authorList>
    </citation>
    <scope>NUCLEOTIDE SEQUENCE [LARGE SCALE GENOMIC DNA]</scope>
    <source>
        <strain evidence="5">FDAARGOS_252</strain>
    </source>
</reference>
<evidence type="ECO:0008006" key="8">
    <source>
        <dbReference type="Google" id="ProtNLM"/>
    </source>
</evidence>
<sequence>MNRVLSRLVGIGVASAMLAACAPAEPPARDDGRPKDKPQALNVAVLHSDAGAPGKKVLSRARISTKSGDILILEPDGSVSEVALDTPGGRDAFAVSEADLAMLNENLGLDLGGVAPMGPVGRRGPTAQEKALAAFKARTQPLRLNLPPTFEAKPEDFRGAAVRSYDSTLRRGNSLVEVTANLSGGVDAGTAFAYATCALATWAESKGATYARHVRTLSDKRNGKMIVGSVFTLSEKKPMGLTVMTTKDTLQECKARGIPAA</sequence>
<dbReference type="KEGG" id="pye:A6J80_15495"/>